<name>A0ABY0MMJ9_9BACT</name>
<accession>A0ABY0MMJ9</accession>
<dbReference type="Proteomes" id="UP000198717">
    <property type="component" value="Unassembled WGS sequence"/>
</dbReference>
<feature type="region of interest" description="Disordered" evidence="1">
    <location>
        <begin position="82"/>
        <end position="110"/>
    </location>
</feature>
<organism evidence="2 3">
    <name type="scientific">Myxococcus virescens</name>
    <dbReference type="NCBI Taxonomy" id="83456"/>
    <lineage>
        <taxon>Bacteria</taxon>
        <taxon>Pseudomonadati</taxon>
        <taxon>Myxococcota</taxon>
        <taxon>Myxococcia</taxon>
        <taxon>Myxococcales</taxon>
        <taxon>Cystobacterineae</taxon>
        <taxon>Myxococcaceae</taxon>
        <taxon>Myxococcus</taxon>
    </lineage>
</organism>
<feature type="compositionally biased region" description="Basic residues" evidence="1">
    <location>
        <begin position="98"/>
        <end position="110"/>
    </location>
</feature>
<sequence length="110" mass="11865">MPVAAATRREDEMGLFDAPDPLDELVGKLVNLTERDWRELDYIAARIAAAGAKSPLTQKEATRADVIRQFVRDGIKIFKAEHGPIPLDTPSAPAPVAAKKKATSKKGGSK</sequence>
<dbReference type="RefSeq" id="WP_143043120.1">
    <property type="nucleotide sequence ID" value="NZ_BJVY01000107.1"/>
</dbReference>
<proteinExistence type="predicted"/>
<evidence type="ECO:0000313" key="2">
    <source>
        <dbReference type="EMBL" id="SDD66081.1"/>
    </source>
</evidence>
<comment type="caution">
    <text evidence="2">The sequence shown here is derived from an EMBL/GenBank/DDBJ whole genome shotgun (WGS) entry which is preliminary data.</text>
</comment>
<evidence type="ECO:0000313" key="3">
    <source>
        <dbReference type="Proteomes" id="UP000198717"/>
    </source>
</evidence>
<evidence type="ECO:0000256" key="1">
    <source>
        <dbReference type="SAM" id="MobiDB-lite"/>
    </source>
</evidence>
<protein>
    <submittedName>
        <fullName evidence="2">Uncharacterized protein</fullName>
    </submittedName>
</protein>
<dbReference type="EMBL" id="FNAJ01000002">
    <property type="protein sequence ID" value="SDD66081.1"/>
    <property type="molecule type" value="Genomic_DNA"/>
</dbReference>
<reference evidence="2 3" key="1">
    <citation type="submission" date="2016-10" db="EMBL/GenBank/DDBJ databases">
        <authorList>
            <person name="Varghese N."/>
            <person name="Submissions S."/>
        </authorList>
    </citation>
    <scope>NUCLEOTIDE SEQUENCE [LARGE SCALE GENOMIC DNA]</scope>
    <source>
        <strain evidence="2 3">DSM 2260</strain>
    </source>
</reference>
<gene>
    <name evidence="2" type="ORF">SAMN04488504_102169</name>
</gene>
<keyword evidence="3" id="KW-1185">Reference proteome</keyword>